<gene>
    <name evidence="1" type="ORF">F6X38_04195</name>
</gene>
<evidence type="ECO:0000313" key="1">
    <source>
        <dbReference type="EMBL" id="KAB0682014.1"/>
    </source>
</evidence>
<evidence type="ECO:0000313" key="2">
    <source>
        <dbReference type="Proteomes" id="UP000432089"/>
    </source>
</evidence>
<reference evidence="1 2" key="1">
    <citation type="submission" date="2019-09" db="EMBL/GenBank/DDBJ databases">
        <title>YIM 132180 draft genome.</title>
        <authorList>
            <person name="Zhang K."/>
        </authorList>
    </citation>
    <scope>NUCLEOTIDE SEQUENCE [LARGE SCALE GENOMIC DNA]</scope>
    <source>
        <strain evidence="1 2">YIM 132180</strain>
    </source>
</reference>
<accession>A0A7V7TXR4</accession>
<sequence length="143" mass="15992">MTRRTLYSAGRLIVSVAGVEVAPNLPEEQKVFDSDRFFSGRLILSGFYFDPSAPNSSGANTTDSAADYVIPLPYAFDQQSYCLFRAVAPASYNGPTDMEVPIFGANGYAFLNVSEMRFKRAKRPEADRSDYVRAHYAYWIFGQ</sequence>
<keyword evidence="2" id="KW-1185">Reference proteome</keyword>
<proteinExistence type="predicted"/>
<organism evidence="1 2">
    <name type="scientific">Plantimonas leprariae</name>
    <dbReference type="NCBI Taxonomy" id="2615207"/>
    <lineage>
        <taxon>Bacteria</taxon>
        <taxon>Pseudomonadati</taxon>
        <taxon>Pseudomonadota</taxon>
        <taxon>Alphaproteobacteria</taxon>
        <taxon>Hyphomicrobiales</taxon>
        <taxon>Aurantimonadaceae</taxon>
        <taxon>Plantimonas</taxon>
    </lineage>
</organism>
<dbReference type="Proteomes" id="UP000432089">
    <property type="component" value="Unassembled WGS sequence"/>
</dbReference>
<protein>
    <submittedName>
        <fullName evidence="1">Uncharacterized protein</fullName>
    </submittedName>
</protein>
<dbReference type="RefSeq" id="WP_150968274.1">
    <property type="nucleotide sequence ID" value="NZ_VZDO01000002.1"/>
</dbReference>
<name>A0A7V7TXR4_9HYPH</name>
<comment type="caution">
    <text evidence="1">The sequence shown here is derived from an EMBL/GenBank/DDBJ whole genome shotgun (WGS) entry which is preliminary data.</text>
</comment>
<dbReference type="AlphaFoldDB" id="A0A7V7TXR4"/>
<dbReference type="EMBL" id="VZDO01000002">
    <property type="protein sequence ID" value="KAB0682014.1"/>
    <property type="molecule type" value="Genomic_DNA"/>
</dbReference>